<protein>
    <recommendedName>
        <fullName evidence="4">Death domain-containing protein</fullName>
    </recommendedName>
</protein>
<feature type="compositionally biased region" description="Polar residues" evidence="1">
    <location>
        <begin position="103"/>
        <end position="113"/>
    </location>
</feature>
<feature type="region of interest" description="Disordered" evidence="1">
    <location>
        <begin position="84"/>
        <end position="126"/>
    </location>
</feature>
<dbReference type="AlphaFoldDB" id="A0A1X7SUR1"/>
<proteinExistence type="predicted"/>
<reference evidence="3" key="1">
    <citation type="journal article" date="2010" name="Nature">
        <title>The Amphimedon queenslandica genome and the evolution of animal complexity.</title>
        <authorList>
            <person name="Srivastava M."/>
            <person name="Simakov O."/>
            <person name="Chapman J."/>
            <person name="Fahey B."/>
            <person name="Gauthier M.E."/>
            <person name="Mitros T."/>
            <person name="Richards G.S."/>
            <person name="Conaco C."/>
            <person name="Dacre M."/>
            <person name="Hellsten U."/>
            <person name="Larroux C."/>
            <person name="Putnam N.H."/>
            <person name="Stanke M."/>
            <person name="Adamska M."/>
            <person name="Darling A."/>
            <person name="Degnan S.M."/>
            <person name="Oakley T.H."/>
            <person name="Plachetzki D.C."/>
            <person name="Zhai Y."/>
            <person name="Adamski M."/>
            <person name="Calcino A."/>
            <person name="Cummins S.F."/>
            <person name="Goodstein D.M."/>
            <person name="Harris C."/>
            <person name="Jackson D.J."/>
            <person name="Leys S.P."/>
            <person name="Shu S."/>
            <person name="Woodcroft B.J."/>
            <person name="Vervoort M."/>
            <person name="Kosik K.S."/>
            <person name="Manning G."/>
            <person name="Degnan B.M."/>
            <person name="Rokhsar D.S."/>
        </authorList>
    </citation>
    <scope>NUCLEOTIDE SEQUENCE [LARGE SCALE GENOMIC DNA]</scope>
</reference>
<evidence type="ECO:0000313" key="2">
    <source>
        <dbReference type="EnsemblMetazoa" id="Aqu2.1.05889_001"/>
    </source>
</evidence>
<feature type="compositionally biased region" description="Low complexity" evidence="1">
    <location>
        <begin position="117"/>
        <end position="126"/>
    </location>
</feature>
<dbReference type="InParanoid" id="A0A1X7SUR1"/>
<name>A0A1X7SUR1_AMPQE</name>
<evidence type="ECO:0000256" key="1">
    <source>
        <dbReference type="SAM" id="MobiDB-lite"/>
    </source>
</evidence>
<feature type="region of interest" description="Disordered" evidence="1">
    <location>
        <begin position="1"/>
        <end position="45"/>
    </location>
</feature>
<gene>
    <name evidence="2" type="primary">109591359</name>
</gene>
<dbReference type="KEGG" id="aqu:109591359"/>
<keyword evidence="3" id="KW-1185">Reference proteome</keyword>
<evidence type="ECO:0008006" key="4">
    <source>
        <dbReference type="Google" id="ProtNLM"/>
    </source>
</evidence>
<sequence length="393" mass="41768">MPEAPDRVQFDFPNQQSLSAASSLPSATNQQSMSPGDPPAIGSSVSSSIAQSITITDVDLPDNELITGTSSALLSLSHVSNTEAKGLSTTSSATSAAVRSPDHSMSSTSTAISRDNPPSTSSSLPPSSVITVKDLQAIFMKYFSTIAETIKLDSVTFATQLMSASIIDSSVVQKVTFTQGWTPPQQANTVLFAVDTGLKNFKDPVKLFIDFCSVLQDYVHAKEIAIDMMRDANLSFPEAPPLVVHHSTTPTVAIPPPTHTPSAHGTAMAGASTSTSTGIVAEAPSCDFSQYHDVNRYGQPTMIELLNWIVAKNPSIWNEVGSQLGISDGNLNAIQRNISFGANPKLLFKGVLSLWETSRSRPYTWGTILNALASPIVEQVGLAQDVARKLDSK</sequence>
<dbReference type="EnsemblMetazoa" id="XM_020007106.1">
    <property type="protein sequence ID" value="XP_019862665.1"/>
    <property type="gene ID" value="LOC109591359"/>
</dbReference>
<evidence type="ECO:0000313" key="3">
    <source>
        <dbReference type="Proteomes" id="UP000007879"/>
    </source>
</evidence>
<organism evidence="2">
    <name type="scientific">Amphimedon queenslandica</name>
    <name type="common">Sponge</name>
    <dbReference type="NCBI Taxonomy" id="400682"/>
    <lineage>
        <taxon>Eukaryota</taxon>
        <taxon>Metazoa</taxon>
        <taxon>Porifera</taxon>
        <taxon>Demospongiae</taxon>
        <taxon>Heteroscleromorpha</taxon>
        <taxon>Haplosclerida</taxon>
        <taxon>Niphatidae</taxon>
        <taxon>Amphimedon</taxon>
    </lineage>
</organism>
<feature type="compositionally biased region" description="Low complexity" evidence="1">
    <location>
        <begin position="17"/>
        <end position="27"/>
    </location>
</feature>
<feature type="compositionally biased region" description="Low complexity" evidence="1">
    <location>
        <begin position="88"/>
        <end position="97"/>
    </location>
</feature>
<dbReference type="EnsemblMetazoa" id="Aqu2.1.05889_001">
    <property type="protein sequence ID" value="Aqu2.1.05889_001"/>
    <property type="gene ID" value="Aqu2.1.05889"/>
</dbReference>
<reference evidence="2" key="2">
    <citation type="submission" date="2017-05" db="UniProtKB">
        <authorList>
            <consortium name="EnsemblMetazoa"/>
        </authorList>
    </citation>
    <scope>IDENTIFICATION</scope>
</reference>
<dbReference type="Proteomes" id="UP000007879">
    <property type="component" value="Unassembled WGS sequence"/>
</dbReference>
<accession>A0A1X7SUR1</accession>